<evidence type="ECO:0000313" key="3">
    <source>
        <dbReference type="EMBL" id="MCA6066377.1"/>
    </source>
</evidence>
<sequence length="458" mass="50493">MKMLTKISGALLASFLLLFCNQKNKENPEASNEILLLENVRLIDGNGGNPIENTKILVKNGKIAQIGNDISDKDAQTVDLKGKTIIPALISAHSHIGTLKGTTTKPENYTEENILSQLKKYQNYGVLNIMVMGTDRPLLFESGLRDRSAKGEIEGARIHSAGYGFGVANGAPPLDFAMDKVFRPTSVAQIPAEMDSLAKVHPELVKIWVDDFNGKYKIKIKPEIYKAIIEQSHKRNLRVAAHVYYLSDLKKLVADGIDIIGHSIRSEVIDDTTLAQMKAKGIVYIPTLSLDEFAFIYAKKPEWINDPFFKNSLEPGVYEMITSEKYQNDLKNSLNFTKNMKAFEIAKQNLKKVFDAGILVAMGTDSGAMPLRAQGFSEHLELQLMTEAGLTPLQALTVATKNSAKALKIDKDFGTLEVGKTADFIVVDGNPAKKIKDTRKIVSVYKAGKKVSKGAFTK</sequence>
<dbReference type="PANTHER" id="PTHR43135:SF3">
    <property type="entry name" value="ALPHA-D-RIBOSE 1-METHYLPHOSPHONATE 5-TRIPHOSPHATE DIPHOSPHATASE"/>
    <property type="match status" value="1"/>
</dbReference>
<dbReference type="PANTHER" id="PTHR43135">
    <property type="entry name" value="ALPHA-D-RIBOSE 1-METHYLPHOSPHONATE 5-TRIPHOSPHATE DIPHOSPHATASE"/>
    <property type="match status" value="1"/>
</dbReference>
<name>A0ABS7ZYW0_9FLAO</name>
<dbReference type="Gene3D" id="2.30.40.10">
    <property type="entry name" value="Urease, subunit C, domain 1"/>
    <property type="match status" value="1"/>
</dbReference>
<feature type="chain" id="PRO_5046977679" evidence="1">
    <location>
        <begin position="26"/>
        <end position="458"/>
    </location>
</feature>
<dbReference type="InterPro" id="IPR011059">
    <property type="entry name" value="Metal-dep_hydrolase_composite"/>
</dbReference>
<feature type="signal peptide" evidence="1">
    <location>
        <begin position="1"/>
        <end position="25"/>
    </location>
</feature>
<keyword evidence="1" id="KW-0732">Signal</keyword>
<gene>
    <name evidence="3" type="ORF">JI747_004245</name>
</gene>
<dbReference type="SUPFAM" id="SSF51556">
    <property type="entry name" value="Metallo-dependent hydrolases"/>
    <property type="match status" value="1"/>
</dbReference>
<evidence type="ECO:0000256" key="1">
    <source>
        <dbReference type="SAM" id="SignalP"/>
    </source>
</evidence>
<feature type="domain" description="Amidohydrolase-related" evidence="2">
    <location>
        <begin position="84"/>
        <end position="451"/>
    </location>
</feature>
<protein>
    <submittedName>
        <fullName evidence="3">Amidohydrolase family protein</fullName>
    </submittedName>
</protein>
<proteinExistence type="predicted"/>
<evidence type="ECO:0000313" key="4">
    <source>
        <dbReference type="Proteomes" id="UP000618240"/>
    </source>
</evidence>
<comment type="caution">
    <text evidence="3">The sequence shown here is derived from an EMBL/GenBank/DDBJ whole genome shotgun (WGS) entry which is preliminary data.</text>
</comment>
<evidence type="ECO:0000259" key="2">
    <source>
        <dbReference type="Pfam" id="PF01979"/>
    </source>
</evidence>
<dbReference type="InterPro" id="IPR006680">
    <property type="entry name" value="Amidohydro-rel"/>
</dbReference>
<dbReference type="Gene3D" id="3.20.20.140">
    <property type="entry name" value="Metal-dependent hydrolases"/>
    <property type="match status" value="1"/>
</dbReference>
<keyword evidence="4" id="KW-1185">Reference proteome</keyword>
<dbReference type="InterPro" id="IPR051781">
    <property type="entry name" value="Metallo-dep_Hydrolase"/>
</dbReference>
<dbReference type="InterPro" id="IPR032466">
    <property type="entry name" value="Metal_Hydrolase"/>
</dbReference>
<dbReference type="SUPFAM" id="SSF51338">
    <property type="entry name" value="Composite domain of metallo-dependent hydrolases"/>
    <property type="match status" value="1"/>
</dbReference>
<accession>A0ABS7ZYW0</accession>
<dbReference type="Pfam" id="PF01979">
    <property type="entry name" value="Amidohydro_1"/>
    <property type="match status" value="1"/>
</dbReference>
<dbReference type="RefSeq" id="WP_225686507.1">
    <property type="nucleotide sequence ID" value="NZ_JAERSE020000001.1"/>
</dbReference>
<dbReference type="EMBL" id="JAERSE020000001">
    <property type="protein sequence ID" value="MCA6066377.1"/>
    <property type="molecule type" value="Genomic_DNA"/>
</dbReference>
<reference evidence="3 4" key="1">
    <citation type="submission" date="2021-09" db="EMBL/GenBank/DDBJ databases">
        <title>Genome sequencing and assembly of Chryseobacterium sp. RG1.</title>
        <authorList>
            <person name="Chhetri G."/>
        </authorList>
    </citation>
    <scope>NUCLEOTIDE SEQUENCE [LARGE SCALE GENOMIC DNA]</scope>
    <source>
        <strain evidence="3 4">RG1</strain>
    </source>
</reference>
<organism evidence="3 4">
    <name type="scientific">Chryseobacterium tagetis</name>
    <dbReference type="NCBI Taxonomy" id="2801334"/>
    <lineage>
        <taxon>Bacteria</taxon>
        <taxon>Pseudomonadati</taxon>
        <taxon>Bacteroidota</taxon>
        <taxon>Flavobacteriia</taxon>
        <taxon>Flavobacteriales</taxon>
        <taxon>Weeksellaceae</taxon>
        <taxon>Chryseobacterium group</taxon>
        <taxon>Chryseobacterium</taxon>
    </lineage>
</organism>
<dbReference type="Proteomes" id="UP000618240">
    <property type="component" value="Unassembled WGS sequence"/>
</dbReference>